<proteinExistence type="predicted"/>
<sequence length="134" mass="14737">MVLKTFGTRLTRLGSVAQTVLLSLTVVGIVAVDALQAMVEKIPTAFTAVDLLTGAVLTLQLYVIKRVGDHEKLVVPQLATMVERLEHMPTKEQMITSIQETRHAIRGEVHAVVGELDEKIIAIDNRVSRLQEEA</sequence>
<name>A0A0F8ZFA7_9ZZZZ</name>
<dbReference type="EMBL" id="LAZR01048191">
    <property type="protein sequence ID" value="KKK92492.1"/>
    <property type="molecule type" value="Genomic_DNA"/>
</dbReference>
<organism evidence="2">
    <name type="scientific">marine sediment metagenome</name>
    <dbReference type="NCBI Taxonomy" id="412755"/>
    <lineage>
        <taxon>unclassified sequences</taxon>
        <taxon>metagenomes</taxon>
        <taxon>ecological metagenomes</taxon>
    </lineage>
</organism>
<reference evidence="2" key="1">
    <citation type="journal article" date="2015" name="Nature">
        <title>Complex archaea that bridge the gap between prokaryotes and eukaryotes.</title>
        <authorList>
            <person name="Spang A."/>
            <person name="Saw J.H."/>
            <person name="Jorgensen S.L."/>
            <person name="Zaremba-Niedzwiedzka K."/>
            <person name="Martijn J."/>
            <person name="Lind A.E."/>
            <person name="van Eijk R."/>
            <person name="Schleper C."/>
            <person name="Guy L."/>
            <person name="Ettema T.J."/>
        </authorList>
    </citation>
    <scope>NUCLEOTIDE SEQUENCE</scope>
</reference>
<evidence type="ECO:0000256" key="1">
    <source>
        <dbReference type="SAM" id="Phobius"/>
    </source>
</evidence>
<comment type="caution">
    <text evidence="2">The sequence shown here is derived from an EMBL/GenBank/DDBJ whole genome shotgun (WGS) entry which is preliminary data.</text>
</comment>
<dbReference type="AlphaFoldDB" id="A0A0F8ZFA7"/>
<keyword evidence="1" id="KW-0472">Membrane</keyword>
<feature type="transmembrane region" description="Helical" evidence="1">
    <location>
        <begin position="20"/>
        <end position="39"/>
    </location>
</feature>
<keyword evidence="1" id="KW-0812">Transmembrane</keyword>
<evidence type="ECO:0000313" key="2">
    <source>
        <dbReference type="EMBL" id="KKK92492.1"/>
    </source>
</evidence>
<keyword evidence="1" id="KW-1133">Transmembrane helix</keyword>
<feature type="transmembrane region" description="Helical" evidence="1">
    <location>
        <begin position="45"/>
        <end position="64"/>
    </location>
</feature>
<gene>
    <name evidence="2" type="ORF">LCGC14_2702410</name>
</gene>
<accession>A0A0F8ZFA7</accession>
<protein>
    <submittedName>
        <fullName evidence="2">Uncharacterized protein</fullName>
    </submittedName>
</protein>